<evidence type="ECO:0000259" key="2">
    <source>
        <dbReference type="Pfam" id="PF20152"/>
    </source>
</evidence>
<feature type="transmembrane region" description="Helical" evidence="1">
    <location>
        <begin position="156"/>
        <end position="179"/>
    </location>
</feature>
<dbReference type="PANTHER" id="PTHR40465">
    <property type="entry name" value="CHROMOSOME 1, WHOLE GENOME SHOTGUN SEQUENCE"/>
    <property type="match status" value="1"/>
</dbReference>
<accession>A0AAD5YQJ4</accession>
<proteinExistence type="predicted"/>
<feature type="transmembrane region" description="Helical" evidence="1">
    <location>
        <begin position="199"/>
        <end position="229"/>
    </location>
</feature>
<comment type="caution">
    <text evidence="3">The sequence shown here is derived from an EMBL/GenBank/DDBJ whole genome shotgun (WGS) entry which is preliminary data.</text>
</comment>
<organism evidence="3 4">
    <name type="scientific">Leucocoprinus birnbaumii</name>
    <dbReference type="NCBI Taxonomy" id="56174"/>
    <lineage>
        <taxon>Eukaryota</taxon>
        <taxon>Fungi</taxon>
        <taxon>Dikarya</taxon>
        <taxon>Basidiomycota</taxon>
        <taxon>Agaricomycotina</taxon>
        <taxon>Agaricomycetes</taxon>
        <taxon>Agaricomycetidae</taxon>
        <taxon>Agaricales</taxon>
        <taxon>Agaricineae</taxon>
        <taxon>Agaricaceae</taxon>
        <taxon>Leucocoprinus</taxon>
    </lineage>
</organism>
<sequence>MVQTLSIEQWTWSGLLARSLSFPTTTTMSPAGPPLPSTQELEARNGPIARFTIDCLLFGLLFAQLCLYIRGHRWHRDGGIMQCLVYSLCLIETFRLVVVIQSVWELLIELSVEPGKVSASTPLAFVLPALAGFESAAVQIFFAWRIWSMRRTHWPYWTAVTLITLIAIMQTAGSIGLSLEGADYNFSIHPKSDEYPDAAIPTLIVVWLGGSFVCDLFIVITMAITLITVRRETTFLETERLINYLLWLTAETGALTVLAASVMLGLYLRFPQDNYYLGIPFLKPLYFGKPLHQYSLVYAQQQKEVTPGPSHRN</sequence>
<keyword evidence="1" id="KW-0472">Membrane</keyword>
<feature type="transmembrane region" description="Helical" evidence="1">
    <location>
        <begin position="241"/>
        <end position="268"/>
    </location>
</feature>
<evidence type="ECO:0000313" key="3">
    <source>
        <dbReference type="EMBL" id="KAJ3562143.1"/>
    </source>
</evidence>
<feature type="transmembrane region" description="Helical" evidence="1">
    <location>
        <begin position="83"/>
        <end position="104"/>
    </location>
</feature>
<keyword evidence="4" id="KW-1185">Reference proteome</keyword>
<gene>
    <name evidence="3" type="ORF">NP233_g9762</name>
</gene>
<keyword evidence="1" id="KW-0812">Transmembrane</keyword>
<name>A0AAD5YQJ4_9AGAR</name>
<dbReference type="AlphaFoldDB" id="A0AAD5YQJ4"/>
<dbReference type="Proteomes" id="UP001213000">
    <property type="component" value="Unassembled WGS sequence"/>
</dbReference>
<feature type="transmembrane region" description="Helical" evidence="1">
    <location>
        <begin position="124"/>
        <end position="144"/>
    </location>
</feature>
<dbReference type="EMBL" id="JANIEX010000907">
    <property type="protein sequence ID" value="KAJ3562143.1"/>
    <property type="molecule type" value="Genomic_DNA"/>
</dbReference>
<evidence type="ECO:0000313" key="4">
    <source>
        <dbReference type="Proteomes" id="UP001213000"/>
    </source>
</evidence>
<feature type="domain" description="DUF6534" evidence="2">
    <location>
        <begin position="211"/>
        <end position="287"/>
    </location>
</feature>
<dbReference type="PANTHER" id="PTHR40465:SF1">
    <property type="entry name" value="DUF6534 DOMAIN-CONTAINING PROTEIN"/>
    <property type="match status" value="1"/>
</dbReference>
<protein>
    <recommendedName>
        <fullName evidence="2">DUF6534 domain-containing protein</fullName>
    </recommendedName>
</protein>
<keyword evidence="1" id="KW-1133">Transmembrane helix</keyword>
<feature type="transmembrane region" description="Helical" evidence="1">
    <location>
        <begin position="48"/>
        <end position="71"/>
    </location>
</feature>
<reference evidence="3" key="1">
    <citation type="submission" date="2022-07" db="EMBL/GenBank/DDBJ databases">
        <title>Genome Sequence of Leucocoprinus birnbaumii.</title>
        <authorList>
            <person name="Buettner E."/>
        </authorList>
    </citation>
    <scope>NUCLEOTIDE SEQUENCE</scope>
    <source>
        <strain evidence="3">VT141</strain>
    </source>
</reference>
<dbReference type="Pfam" id="PF20152">
    <property type="entry name" value="DUF6534"/>
    <property type="match status" value="1"/>
</dbReference>
<dbReference type="InterPro" id="IPR045339">
    <property type="entry name" value="DUF6534"/>
</dbReference>
<evidence type="ECO:0000256" key="1">
    <source>
        <dbReference type="SAM" id="Phobius"/>
    </source>
</evidence>